<keyword evidence="1" id="KW-0813">Transport</keyword>
<dbReference type="EMBL" id="VJZN01000020">
    <property type="protein sequence ID" value="TRX05011.1"/>
    <property type="molecule type" value="Genomic_DNA"/>
</dbReference>
<dbReference type="EMBL" id="VJZL01000017">
    <property type="protein sequence ID" value="TRX08929.1"/>
    <property type="molecule type" value="Genomic_DNA"/>
</dbReference>
<feature type="domain" description="TonB-dependent receptor plug" evidence="2">
    <location>
        <begin position="116"/>
        <end position="194"/>
    </location>
</feature>
<evidence type="ECO:0000313" key="5">
    <source>
        <dbReference type="Proteomes" id="UP000318528"/>
    </source>
</evidence>
<proteinExistence type="inferred from homology"/>
<dbReference type="Pfam" id="PF07715">
    <property type="entry name" value="Plug"/>
    <property type="match status" value="1"/>
</dbReference>
<sequence length="200" mass="22078">MGKVTNSKNKPVVNAKVFLDSIYTNVETNKNGDFEVLLPEKVTMVNVYSHEYGLLSSKFNNENIMNFMFLDSDKSIRGQTKKGDKITIGYSEVDKKYKVNNSEGTSVPNDKNATVYNTIYDMIRGRLSGVTVSRDNRITIRGVSSIRNISEPLFVVDGMIVSSIDYISPNNVKNISVLKGAEASIYGSQASAGVIVIKTK</sequence>
<dbReference type="AlphaFoldDB" id="A0A553BL01"/>
<keyword evidence="1" id="KW-0812">Transmembrane</keyword>
<protein>
    <recommendedName>
        <fullName evidence="2">TonB-dependent receptor plug domain-containing protein</fullName>
    </recommendedName>
</protein>
<dbReference type="PROSITE" id="PS52016">
    <property type="entry name" value="TONB_DEPENDENT_REC_3"/>
    <property type="match status" value="1"/>
</dbReference>
<dbReference type="SUPFAM" id="SSF56935">
    <property type="entry name" value="Porins"/>
    <property type="match status" value="1"/>
</dbReference>
<keyword evidence="1" id="KW-0998">Cell outer membrane</keyword>
<gene>
    <name evidence="4" type="ORF">FNW11_10315</name>
    <name evidence="3" type="ORF">FNW12_11890</name>
</gene>
<dbReference type="Gene3D" id="2.60.40.1120">
    <property type="entry name" value="Carboxypeptidase-like, regulatory domain"/>
    <property type="match status" value="1"/>
</dbReference>
<reference evidence="5 6" key="1">
    <citation type="submission" date="2019-07" db="EMBL/GenBank/DDBJ databases">
        <title>Novel species of Flavobacterium.</title>
        <authorList>
            <person name="Liu Q."/>
            <person name="Xin Y.-H."/>
        </authorList>
    </citation>
    <scope>NUCLEOTIDE SEQUENCE [LARGE SCALE GENOMIC DNA]</scope>
    <source>
        <strain evidence="3 5">GSP39</strain>
        <strain evidence="4 6">GSR22</strain>
    </source>
</reference>
<dbReference type="InterPro" id="IPR008969">
    <property type="entry name" value="CarboxyPept-like_regulatory"/>
</dbReference>
<dbReference type="InterPro" id="IPR037066">
    <property type="entry name" value="Plug_dom_sf"/>
</dbReference>
<dbReference type="Gene3D" id="2.170.130.10">
    <property type="entry name" value="TonB-dependent receptor, plug domain"/>
    <property type="match status" value="1"/>
</dbReference>
<keyword evidence="1" id="KW-1134">Transmembrane beta strand</keyword>
<evidence type="ECO:0000256" key="1">
    <source>
        <dbReference type="PROSITE-ProRule" id="PRU01360"/>
    </source>
</evidence>
<dbReference type="RefSeq" id="WP_143387976.1">
    <property type="nucleotide sequence ID" value="NZ_VJZL01000017.1"/>
</dbReference>
<evidence type="ECO:0000259" key="2">
    <source>
        <dbReference type="Pfam" id="PF07715"/>
    </source>
</evidence>
<comment type="caution">
    <text evidence="4">The sequence shown here is derived from an EMBL/GenBank/DDBJ whole genome shotgun (WGS) entry which is preliminary data.</text>
</comment>
<name>A0A553BL01_9FLAO</name>
<comment type="subcellular location">
    <subcellularLocation>
        <location evidence="1">Cell outer membrane</location>
        <topology evidence="1">Multi-pass membrane protein</topology>
    </subcellularLocation>
</comment>
<dbReference type="InterPro" id="IPR039426">
    <property type="entry name" value="TonB-dep_rcpt-like"/>
</dbReference>
<keyword evidence="5" id="KW-1185">Reference proteome</keyword>
<dbReference type="Proteomes" id="UP000318669">
    <property type="component" value="Unassembled WGS sequence"/>
</dbReference>
<evidence type="ECO:0000313" key="3">
    <source>
        <dbReference type="EMBL" id="TRX05011.1"/>
    </source>
</evidence>
<accession>A0A553BL01</accession>
<evidence type="ECO:0000313" key="6">
    <source>
        <dbReference type="Proteomes" id="UP000318669"/>
    </source>
</evidence>
<dbReference type="Proteomes" id="UP000318528">
    <property type="component" value="Unassembled WGS sequence"/>
</dbReference>
<dbReference type="GO" id="GO:0009279">
    <property type="term" value="C:cell outer membrane"/>
    <property type="evidence" value="ECO:0007669"/>
    <property type="project" value="UniProtKB-SubCell"/>
</dbReference>
<organism evidence="4 6">
    <name type="scientific">Flavobacterium gawalongense</name>
    <dbReference type="NCBI Taxonomy" id="2594432"/>
    <lineage>
        <taxon>Bacteria</taxon>
        <taxon>Pseudomonadati</taxon>
        <taxon>Bacteroidota</taxon>
        <taxon>Flavobacteriia</taxon>
        <taxon>Flavobacteriales</taxon>
        <taxon>Flavobacteriaceae</taxon>
        <taxon>Flavobacterium</taxon>
    </lineage>
</organism>
<evidence type="ECO:0000313" key="4">
    <source>
        <dbReference type="EMBL" id="TRX08929.1"/>
    </source>
</evidence>
<dbReference type="InterPro" id="IPR012910">
    <property type="entry name" value="Plug_dom"/>
</dbReference>
<keyword evidence="1" id="KW-0472">Membrane</keyword>
<dbReference type="OrthoDB" id="982809at2"/>
<comment type="similarity">
    <text evidence="1">Belongs to the TonB-dependent receptor family.</text>
</comment>
<dbReference type="SUPFAM" id="SSF49464">
    <property type="entry name" value="Carboxypeptidase regulatory domain-like"/>
    <property type="match status" value="1"/>
</dbReference>